<dbReference type="RefSeq" id="WP_112142685.1">
    <property type="nucleotide sequence ID" value="NZ_PGTO01000002.1"/>
</dbReference>
<dbReference type="OrthoDB" id="9794527at2"/>
<dbReference type="SUPFAM" id="SSF52799">
    <property type="entry name" value="(Phosphotyrosine protein) phosphatases II"/>
    <property type="match status" value="1"/>
</dbReference>
<dbReference type="Gene3D" id="3.90.190.10">
    <property type="entry name" value="Protein tyrosine phosphatase superfamily"/>
    <property type="match status" value="1"/>
</dbReference>
<evidence type="ECO:0000313" key="3">
    <source>
        <dbReference type="Proteomes" id="UP000251075"/>
    </source>
</evidence>
<dbReference type="CDD" id="cd14498">
    <property type="entry name" value="DSP"/>
    <property type="match status" value="1"/>
</dbReference>
<gene>
    <name evidence="2" type="ORF">CU669_03520</name>
</gene>
<organism evidence="2 3">
    <name type="scientific">Paramagnetospirillum kuznetsovii</name>
    <dbReference type="NCBI Taxonomy" id="2053833"/>
    <lineage>
        <taxon>Bacteria</taxon>
        <taxon>Pseudomonadati</taxon>
        <taxon>Pseudomonadota</taxon>
        <taxon>Alphaproteobacteria</taxon>
        <taxon>Rhodospirillales</taxon>
        <taxon>Magnetospirillaceae</taxon>
        <taxon>Paramagnetospirillum</taxon>
    </lineage>
</organism>
<proteinExistence type="predicted"/>
<sequence>MTMGKLPFELSICGLDELDDELESFAPTHVVSILDPGEDDHDPLIFPESMRVLSLRFYDFHAMGGLVGKALARQGRSENPSIDHADAILAFGREIPKGSRVLCHCWAGVSRSTAAAFLLACLHLTPDDAMELVMTLRPGAVPNRLIVRFADRILGAGGKMVSASDDHRRGVGSRSIRSIKR</sequence>
<feature type="compositionally biased region" description="Low complexity" evidence="1">
    <location>
        <begin position="172"/>
        <end position="181"/>
    </location>
</feature>
<protein>
    <recommendedName>
        <fullName evidence="4">Tyrosine specific protein phosphatases domain-containing protein</fullName>
    </recommendedName>
</protein>
<dbReference type="Proteomes" id="UP000251075">
    <property type="component" value="Unassembled WGS sequence"/>
</dbReference>
<evidence type="ECO:0000313" key="2">
    <source>
        <dbReference type="EMBL" id="RAU23486.1"/>
    </source>
</evidence>
<dbReference type="EMBL" id="PGTO01000002">
    <property type="protein sequence ID" value="RAU23486.1"/>
    <property type="molecule type" value="Genomic_DNA"/>
</dbReference>
<dbReference type="InterPro" id="IPR029021">
    <property type="entry name" value="Prot-tyrosine_phosphatase-like"/>
</dbReference>
<evidence type="ECO:0008006" key="4">
    <source>
        <dbReference type="Google" id="ProtNLM"/>
    </source>
</evidence>
<keyword evidence="3" id="KW-1185">Reference proteome</keyword>
<accession>A0A364P2H4</accession>
<reference evidence="2 3" key="1">
    <citation type="submission" date="2017-11" db="EMBL/GenBank/DDBJ databases">
        <title>Draft genome sequence of magnetotactic bacterium Magnetospirillum kuznetsovii LBB-42.</title>
        <authorList>
            <person name="Grouzdev D.S."/>
            <person name="Rysina M.S."/>
            <person name="Baslerov R.V."/>
            <person name="Koziaeva V."/>
        </authorList>
    </citation>
    <scope>NUCLEOTIDE SEQUENCE [LARGE SCALE GENOMIC DNA]</scope>
    <source>
        <strain evidence="2 3">LBB-42</strain>
    </source>
</reference>
<feature type="region of interest" description="Disordered" evidence="1">
    <location>
        <begin position="160"/>
        <end position="181"/>
    </location>
</feature>
<dbReference type="AlphaFoldDB" id="A0A364P2H4"/>
<name>A0A364P2H4_9PROT</name>
<comment type="caution">
    <text evidence="2">The sequence shown here is derived from an EMBL/GenBank/DDBJ whole genome shotgun (WGS) entry which is preliminary data.</text>
</comment>
<evidence type="ECO:0000256" key="1">
    <source>
        <dbReference type="SAM" id="MobiDB-lite"/>
    </source>
</evidence>